<name>A0A379JLQ2_9NOCA</name>
<gene>
    <name evidence="2" type="ORF">NCTC1934_06891</name>
</gene>
<evidence type="ECO:0000313" key="3">
    <source>
        <dbReference type="Proteomes" id="UP000255467"/>
    </source>
</evidence>
<dbReference type="OrthoDB" id="3846919at2"/>
<dbReference type="AlphaFoldDB" id="A0A379JLQ2"/>
<dbReference type="EMBL" id="UGRY01000008">
    <property type="protein sequence ID" value="SUD49537.1"/>
    <property type="molecule type" value="Genomic_DNA"/>
</dbReference>
<dbReference type="RefSeq" id="WP_039819049.1">
    <property type="nucleotide sequence ID" value="NZ_UGRY01000008.1"/>
</dbReference>
<feature type="region of interest" description="Disordered" evidence="1">
    <location>
        <begin position="1"/>
        <end position="46"/>
    </location>
</feature>
<feature type="compositionally biased region" description="Low complexity" evidence="1">
    <location>
        <begin position="10"/>
        <end position="30"/>
    </location>
</feature>
<protein>
    <recommendedName>
        <fullName evidence="4">ParB/Sulfiredoxin domain-containing protein</fullName>
    </recommendedName>
</protein>
<keyword evidence="3" id="KW-1185">Reference proteome</keyword>
<evidence type="ECO:0000256" key="1">
    <source>
        <dbReference type="SAM" id="MobiDB-lite"/>
    </source>
</evidence>
<evidence type="ECO:0008006" key="4">
    <source>
        <dbReference type="Google" id="ProtNLM"/>
    </source>
</evidence>
<proteinExistence type="predicted"/>
<organism evidence="2 3">
    <name type="scientific">Nocardia otitidiscaviarum</name>
    <dbReference type="NCBI Taxonomy" id="1823"/>
    <lineage>
        <taxon>Bacteria</taxon>
        <taxon>Bacillati</taxon>
        <taxon>Actinomycetota</taxon>
        <taxon>Actinomycetes</taxon>
        <taxon>Mycobacteriales</taxon>
        <taxon>Nocardiaceae</taxon>
        <taxon>Nocardia</taxon>
    </lineage>
</organism>
<dbReference type="Proteomes" id="UP000255467">
    <property type="component" value="Unassembled WGS sequence"/>
</dbReference>
<sequence>MTTIERATDTVDQAPATAQAQAPTTPTPIAEADRHPVGSLAKVDPNSVALEKNRRQRVDNKLIGAVRASGGNLFAAHGYYDSEGVLTIRHGQHRTLACRAAGVELKVEIIAADLSGSVAAEADRISEQFSTNHDQYAADDTDVMDAVTEMMDLGFSANQAGAKLRIGRKRAAAARDVAKSATARAAVDASQLSLTEALVLAEFEGDEEAEAELLQAAAEGQFAHVAQQLREDRDARAERARLCAELTDAGYTILTECPRYDSYEQVSLHFLRRPDGRIANGEDVKTPEHWGVWLAVGEVKTENASGEVEVRTGWKPEYFCLAPAAEGLSVVGGDAAAREEKKRVQRERSTRCNAAARAATVVRREFVATLVKGSKLPPKADKLTAAALTRDPALLTEYRGRAIAAELLGFTTDKLAEAVEKASEARARVIAFALLLGGFEARMQPTDATPNYWRVGDPDKTHGYARLEIAALYLRFLRERDYGLADIERVTIGEASTADIRA</sequence>
<reference evidence="2 3" key="1">
    <citation type="submission" date="2018-06" db="EMBL/GenBank/DDBJ databases">
        <authorList>
            <consortium name="Pathogen Informatics"/>
            <person name="Doyle S."/>
        </authorList>
    </citation>
    <scope>NUCLEOTIDE SEQUENCE [LARGE SCALE GENOMIC DNA]</scope>
    <source>
        <strain evidence="2 3">NCTC1934</strain>
    </source>
</reference>
<evidence type="ECO:0000313" key="2">
    <source>
        <dbReference type="EMBL" id="SUD49537.1"/>
    </source>
</evidence>
<accession>A0A379JLQ2</accession>